<organism evidence="1 2">
    <name type="scientific">Desulfosporosinus fructosivorans</name>
    <dbReference type="NCBI Taxonomy" id="2018669"/>
    <lineage>
        <taxon>Bacteria</taxon>
        <taxon>Bacillati</taxon>
        <taxon>Bacillota</taxon>
        <taxon>Clostridia</taxon>
        <taxon>Eubacteriales</taxon>
        <taxon>Desulfitobacteriaceae</taxon>
        <taxon>Desulfosporosinus</taxon>
    </lineage>
</organism>
<evidence type="ECO:0000313" key="1">
    <source>
        <dbReference type="EMBL" id="TGE39457.1"/>
    </source>
</evidence>
<keyword evidence="2" id="KW-1185">Reference proteome</keyword>
<name>A0A4Z0RBA4_9FIRM</name>
<gene>
    <name evidence="1" type="ORF">E4K67_00110</name>
</gene>
<proteinExistence type="predicted"/>
<dbReference type="OrthoDB" id="10012877at2"/>
<dbReference type="EMBL" id="SPQQ01000001">
    <property type="protein sequence ID" value="TGE39457.1"/>
    <property type="molecule type" value="Genomic_DNA"/>
</dbReference>
<evidence type="ECO:0000313" key="2">
    <source>
        <dbReference type="Proteomes" id="UP000298460"/>
    </source>
</evidence>
<accession>A0A4Z0RBA4</accession>
<comment type="caution">
    <text evidence="1">The sequence shown here is derived from an EMBL/GenBank/DDBJ whole genome shotgun (WGS) entry which is preliminary data.</text>
</comment>
<sequence length="100" mass="10543">MYTSGSFGEIQNCTGIGSKMAVGMSGSTWTQMYTWSDPATGSSEFPTTSVTIGASGYYVRVVSNSVGFSGGAGFTVTGETSSTTTYTSETQNLTYTWNLY</sequence>
<dbReference type="AlphaFoldDB" id="A0A4Z0RBA4"/>
<protein>
    <submittedName>
        <fullName evidence="1">Uncharacterized protein</fullName>
    </submittedName>
</protein>
<dbReference type="Proteomes" id="UP000298460">
    <property type="component" value="Unassembled WGS sequence"/>
</dbReference>
<reference evidence="1 2" key="1">
    <citation type="submission" date="2019-03" db="EMBL/GenBank/DDBJ databases">
        <title>Draft Genome Sequence of Desulfosporosinus fructosivorans Strain 63.6F, Isolated from Marine Sediment in the Baltic Sea.</title>
        <authorList>
            <person name="Hausmann B."/>
            <person name="Vandieken V."/>
            <person name="Pjevac P."/>
            <person name="Schreck K."/>
            <person name="Herbold C.W."/>
            <person name="Loy A."/>
        </authorList>
    </citation>
    <scope>NUCLEOTIDE SEQUENCE [LARGE SCALE GENOMIC DNA]</scope>
    <source>
        <strain evidence="1 2">63.6F</strain>
    </source>
</reference>